<keyword evidence="3 6" id="KW-0812">Transmembrane</keyword>
<evidence type="ECO:0000256" key="6">
    <source>
        <dbReference type="SAM" id="Phobius"/>
    </source>
</evidence>
<evidence type="ECO:0000256" key="4">
    <source>
        <dbReference type="ARBA" id="ARBA00022989"/>
    </source>
</evidence>
<keyword evidence="2" id="KW-1003">Cell membrane</keyword>
<dbReference type="InterPro" id="IPR050833">
    <property type="entry name" value="Poly_Biosynth_Transport"/>
</dbReference>
<dbReference type="eggNOG" id="COG2244">
    <property type="taxonomic scope" value="Bacteria"/>
</dbReference>
<dbReference type="Pfam" id="PF01943">
    <property type="entry name" value="Polysacc_synt"/>
    <property type="match status" value="1"/>
</dbReference>
<feature type="transmembrane region" description="Helical" evidence="6">
    <location>
        <begin position="112"/>
        <end position="131"/>
    </location>
</feature>
<feature type="transmembrane region" description="Helical" evidence="6">
    <location>
        <begin position="317"/>
        <end position="336"/>
    </location>
</feature>
<accession>A4Y8H3</accession>
<dbReference type="InterPro" id="IPR002797">
    <property type="entry name" value="Polysacc_synth"/>
</dbReference>
<evidence type="ECO:0000256" key="5">
    <source>
        <dbReference type="ARBA" id="ARBA00023136"/>
    </source>
</evidence>
<evidence type="ECO:0000256" key="1">
    <source>
        <dbReference type="ARBA" id="ARBA00004651"/>
    </source>
</evidence>
<keyword evidence="5 6" id="KW-0472">Membrane</keyword>
<feature type="transmembrane region" description="Helical" evidence="6">
    <location>
        <begin position="140"/>
        <end position="159"/>
    </location>
</feature>
<gene>
    <name evidence="7" type="ordered locus">Sputcn32_2535</name>
</gene>
<feature type="transmembrane region" description="Helical" evidence="6">
    <location>
        <begin position="348"/>
        <end position="368"/>
    </location>
</feature>
<dbReference type="AlphaFoldDB" id="A4Y8H3"/>
<proteinExistence type="predicted"/>
<reference evidence="7" key="1">
    <citation type="submission" date="2007-04" db="EMBL/GenBank/DDBJ databases">
        <title>Complete sequence of Shewanella putrefaciens CN-32.</title>
        <authorList>
            <consortium name="US DOE Joint Genome Institute"/>
            <person name="Copeland A."/>
            <person name="Lucas S."/>
            <person name="Lapidus A."/>
            <person name="Barry K."/>
            <person name="Detter J.C."/>
            <person name="Glavina del Rio T."/>
            <person name="Hammon N."/>
            <person name="Israni S."/>
            <person name="Dalin E."/>
            <person name="Tice H."/>
            <person name="Pitluck S."/>
            <person name="Chain P."/>
            <person name="Malfatti S."/>
            <person name="Shin M."/>
            <person name="Vergez L."/>
            <person name="Schmutz J."/>
            <person name="Larimer F."/>
            <person name="Land M."/>
            <person name="Hauser L."/>
            <person name="Kyrpides N."/>
            <person name="Mikhailova N."/>
            <person name="Romine M.F."/>
            <person name="Fredrickson J."/>
            <person name="Tiedje J."/>
            <person name="Richardson P."/>
        </authorList>
    </citation>
    <scope>NUCLEOTIDE SEQUENCE [LARGE SCALE GENOMIC DNA]</scope>
    <source>
        <strain evidence="7">CN-32</strain>
    </source>
</reference>
<dbReference type="GO" id="GO:0005886">
    <property type="term" value="C:plasma membrane"/>
    <property type="evidence" value="ECO:0007669"/>
    <property type="project" value="UniProtKB-SubCell"/>
</dbReference>
<dbReference type="EMBL" id="CP000681">
    <property type="protein sequence ID" value="ABP76256.1"/>
    <property type="molecule type" value="Genomic_DNA"/>
</dbReference>
<feature type="transmembrane region" description="Helical" evidence="6">
    <location>
        <begin position="374"/>
        <end position="399"/>
    </location>
</feature>
<feature type="transmembrane region" description="Helical" evidence="6">
    <location>
        <begin position="7"/>
        <end position="29"/>
    </location>
</feature>
<dbReference type="KEGG" id="spc:Sputcn32_2535"/>
<feature type="transmembrane region" description="Helical" evidence="6">
    <location>
        <begin position="281"/>
        <end position="305"/>
    </location>
</feature>
<dbReference type="STRING" id="319224.Sputcn32_2535"/>
<name>A4Y8H3_SHEPC</name>
<dbReference type="PANTHER" id="PTHR30250">
    <property type="entry name" value="PST FAMILY PREDICTED COLANIC ACID TRANSPORTER"/>
    <property type="match status" value="1"/>
</dbReference>
<evidence type="ECO:0000256" key="2">
    <source>
        <dbReference type="ARBA" id="ARBA00022475"/>
    </source>
</evidence>
<feature type="transmembrane region" description="Helical" evidence="6">
    <location>
        <begin position="165"/>
        <end position="187"/>
    </location>
</feature>
<feature type="transmembrane region" description="Helical" evidence="6">
    <location>
        <begin position="84"/>
        <end position="106"/>
    </location>
</feature>
<evidence type="ECO:0000313" key="7">
    <source>
        <dbReference type="EMBL" id="ABP76256.1"/>
    </source>
</evidence>
<sequence length="409" mass="46487">MKKLNNLSYGILNTIQNAIFPLVTLPYVLQTLGPELYGKNLHAALFHLLFTFLFVLAINPYALRLFSHAMQNGDIVEANAFSRLVSFQFIMSSVATALQLAVISILDLCTPLYLLYTVITFFAFMNVEWLFQAKQDYKTIFFRTFLIRTFILFALFSFINGVNDFFKYSVIMASSSILPAVVSYLIARRYYTFSFKYSNFKEDFVGAKYFFMNGGIGSVYSYLDQVVIGLFVTNKELAILNLIKTLASTIMSIPNVVNRFIMPDAFRAVATNNLSKHHKKYFSLMILCLVVGLSIFYLYGLPIISMFLGDKIDFNQFYLLLISISVLCTSIAVYIDTQSSVILELEKITTLSNSMVAILSPVFAVILFEKLNFLSPFIGFTIGEFVGVLVMIYMHIFIFKTGFVRKSMS</sequence>
<dbReference type="PANTHER" id="PTHR30250:SF11">
    <property type="entry name" value="O-ANTIGEN TRANSPORTER-RELATED"/>
    <property type="match status" value="1"/>
</dbReference>
<comment type="subcellular location">
    <subcellularLocation>
        <location evidence="1">Cell membrane</location>
        <topology evidence="1">Multi-pass membrane protein</topology>
    </subcellularLocation>
</comment>
<feature type="transmembrane region" description="Helical" evidence="6">
    <location>
        <begin position="41"/>
        <end position="63"/>
    </location>
</feature>
<evidence type="ECO:0000256" key="3">
    <source>
        <dbReference type="ARBA" id="ARBA00022692"/>
    </source>
</evidence>
<keyword evidence="4 6" id="KW-1133">Transmembrane helix</keyword>
<dbReference type="HOGENOM" id="CLU_672488_0_0_6"/>
<organism evidence="7">
    <name type="scientific">Shewanella putrefaciens (strain CN-32 / ATCC BAA-453)</name>
    <dbReference type="NCBI Taxonomy" id="319224"/>
    <lineage>
        <taxon>Bacteria</taxon>
        <taxon>Pseudomonadati</taxon>
        <taxon>Pseudomonadota</taxon>
        <taxon>Gammaproteobacteria</taxon>
        <taxon>Alteromonadales</taxon>
        <taxon>Shewanellaceae</taxon>
        <taxon>Shewanella</taxon>
    </lineage>
</organism>
<protein>
    <submittedName>
        <fullName evidence="7">Polysaccharide biosynthesis protein</fullName>
    </submittedName>
</protein>